<keyword evidence="2 5" id="KW-0812">Transmembrane</keyword>
<dbReference type="Pfam" id="PF09685">
    <property type="entry name" value="MamF_MmsF"/>
    <property type="match status" value="1"/>
</dbReference>
<keyword evidence="7" id="KW-1185">Reference proteome</keyword>
<evidence type="ECO:0000313" key="7">
    <source>
        <dbReference type="Proteomes" id="UP000321749"/>
    </source>
</evidence>
<feature type="transmembrane region" description="Helical" evidence="5">
    <location>
        <begin position="71"/>
        <end position="93"/>
    </location>
</feature>
<dbReference type="RefSeq" id="WP_146792241.1">
    <property type="nucleotide sequence ID" value="NZ_BJUU01000001.1"/>
</dbReference>
<keyword evidence="4 5" id="KW-0472">Membrane</keyword>
<evidence type="ECO:0008006" key="8">
    <source>
        <dbReference type="Google" id="ProtNLM"/>
    </source>
</evidence>
<dbReference type="AlphaFoldDB" id="A0AA87R9L0"/>
<evidence type="ECO:0000256" key="1">
    <source>
        <dbReference type="ARBA" id="ARBA00004141"/>
    </source>
</evidence>
<keyword evidence="3 5" id="KW-1133">Transmembrane helix</keyword>
<dbReference type="InterPro" id="IPR019109">
    <property type="entry name" value="MamF_MmsF"/>
</dbReference>
<gene>
    <name evidence="6" type="ORF">ABA31_01970</name>
</gene>
<sequence>MQQPNPYPQHPASRTPSGGGLPWGLGFLAYIPIPFVAQIGAAITMAVVGAKRRRLGGVVGEQGRHAANWGLTYLTVTAVVAVVVVLGAIQANASAADAREGWNALIFTALGVWLFGLNLAHLVCCVTGVVRAAKGIVFRSPIAIPFLRR</sequence>
<dbReference type="EMBL" id="BJUU01000001">
    <property type="protein sequence ID" value="GEK78846.1"/>
    <property type="molecule type" value="Genomic_DNA"/>
</dbReference>
<reference evidence="6 7" key="1">
    <citation type="submission" date="2019-07" db="EMBL/GenBank/DDBJ databases">
        <title>Whole genome shotgun sequence of Agrococcus baldri NBRC 103055.</title>
        <authorList>
            <person name="Hosoyama A."/>
            <person name="Uohara A."/>
            <person name="Ohji S."/>
            <person name="Ichikawa N."/>
        </authorList>
    </citation>
    <scope>NUCLEOTIDE SEQUENCE [LARGE SCALE GENOMIC DNA]</scope>
    <source>
        <strain evidence="6 7">NBRC 103055</strain>
    </source>
</reference>
<evidence type="ECO:0000256" key="5">
    <source>
        <dbReference type="SAM" id="Phobius"/>
    </source>
</evidence>
<evidence type="ECO:0000313" key="6">
    <source>
        <dbReference type="EMBL" id="GEK78846.1"/>
    </source>
</evidence>
<feature type="transmembrane region" description="Helical" evidence="5">
    <location>
        <begin position="105"/>
        <end position="130"/>
    </location>
</feature>
<organism evidence="6 7">
    <name type="scientific">Agrococcus baldri</name>
    <dbReference type="NCBI Taxonomy" id="153730"/>
    <lineage>
        <taxon>Bacteria</taxon>
        <taxon>Bacillati</taxon>
        <taxon>Actinomycetota</taxon>
        <taxon>Actinomycetes</taxon>
        <taxon>Micrococcales</taxon>
        <taxon>Microbacteriaceae</taxon>
        <taxon>Agrococcus</taxon>
    </lineage>
</organism>
<accession>A0AA87R9L0</accession>
<comment type="subcellular location">
    <subcellularLocation>
        <location evidence="1">Membrane</location>
        <topology evidence="1">Multi-pass membrane protein</topology>
    </subcellularLocation>
</comment>
<name>A0AA87R9L0_9MICO</name>
<feature type="transmembrane region" description="Helical" evidence="5">
    <location>
        <begin position="27"/>
        <end position="50"/>
    </location>
</feature>
<proteinExistence type="predicted"/>
<dbReference type="Proteomes" id="UP000321749">
    <property type="component" value="Unassembled WGS sequence"/>
</dbReference>
<comment type="caution">
    <text evidence="6">The sequence shown here is derived from an EMBL/GenBank/DDBJ whole genome shotgun (WGS) entry which is preliminary data.</text>
</comment>
<evidence type="ECO:0000256" key="4">
    <source>
        <dbReference type="ARBA" id="ARBA00023136"/>
    </source>
</evidence>
<protein>
    <recommendedName>
        <fullName evidence="8">DUF4870 domain-containing protein</fullName>
    </recommendedName>
</protein>
<evidence type="ECO:0000256" key="2">
    <source>
        <dbReference type="ARBA" id="ARBA00022692"/>
    </source>
</evidence>
<evidence type="ECO:0000256" key="3">
    <source>
        <dbReference type="ARBA" id="ARBA00022989"/>
    </source>
</evidence>